<sequence length="110" mass="12774">MEEEDGKRILYYGDDSVHVRYQQLWKLKMTNKKVKLGHRAAGIDREEECGSWSLSLSKEKDPLLVCLQFNVLYSDYATILFTEQQLRQPWRGVDPSTNKMRKGTAFSSAL</sequence>
<dbReference type="EMBL" id="BSYR01000010">
    <property type="protein sequence ID" value="GMI72026.1"/>
    <property type="molecule type" value="Genomic_DNA"/>
</dbReference>
<keyword evidence="2" id="KW-1185">Reference proteome</keyword>
<dbReference type="AlphaFoldDB" id="A0A9W7H893"/>
<proteinExistence type="predicted"/>
<reference evidence="1" key="1">
    <citation type="submission" date="2023-05" db="EMBL/GenBank/DDBJ databases">
        <title>Genome and transcriptome analyses reveal genes involved in the formation of fine ridges on petal epidermal cells in Hibiscus trionum.</title>
        <authorList>
            <person name="Koshimizu S."/>
            <person name="Masuda S."/>
            <person name="Ishii T."/>
            <person name="Shirasu K."/>
            <person name="Hoshino A."/>
            <person name="Arita M."/>
        </authorList>
    </citation>
    <scope>NUCLEOTIDE SEQUENCE</scope>
    <source>
        <strain evidence="1">Hamamatsu line</strain>
    </source>
</reference>
<evidence type="ECO:0000313" key="1">
    <source>
        <dbReference type="EMBL" id="GMI72026.1"/>
    </source>
</evidence>
<protein>
    <submittedName>
        <fullName evidence="1">Uncharacterized protein</fullName>
    </submittedName>
</protein>
<evidence type="ECO:0000313" key="2">
    <source>
        <dbReference type="Proteomes" id="UP001165190"/>
    </source>
</evidence>
<dbReference type="OrthoDB" id="983859at2759"/>
<accession>A0A9W7H893</accession>
<dbReference type="Proteomes" id="UP001165190">
    <property type="component" value="Unassembled WGS sequence"/>
</dbReference>
<gene>
    <name evidence="1" type="ORF">HRI_000871900</name>
</gene>
<name>A0A9W7H893_HIBTR</name>
<organism evidence="1 2">
    <name type="scientific">Hibiscus trionum</name>
    <name type="common">Flower of an hour</name>
    <dbReference type="NCBI Taxonomy" id="183268"/>
    <lineage>
        <taxon>Eukaryota</taxon>
        <taxon>Viridiplantae</taxon>
        <taxon>Streptophyta</taxon>
        <taxon>Embryophyta</taxon>
        <taxon>Tracheophyta</taxon>
        <taxon>Spermatophyta</taxon>
        <taxon>Magnoliopsida</taxon>
        <taxon>eudicotyledons</taxon>
        <taxon>Gunneridae</taxon>
        <taxon>Pentapetalae</taxon>
        <taxon>rosids</taxon>
        <taxon>malvids</taxon>
        <taxon>Malvales</taxon>
        <taxon>Malvaceae</taxon>
        <taxon>Malvoideae</taxon>
        <taxon>Hibiscus</taxon>
    </lineage>
</organism>
<comment type="caution">
    <text evidence="1">The sequence shown here is derived from an EMBL/GenBank/DDBJ whole genome shotgun (WGS) entry which is preliminary data.</text>
</comment>